<dbReference type="AlphaFoldDB" id="A0A511HD94"/>
<accession>A0A511HD94</accession>
<protein>
    <submittedName>
        <fullName evidence="2">Uncharacterized protein</fullName>
    </submittedName>
</protein>
<evidence type="ECO:0000256" key="1">
    <source>
        <dbReference type="SAM" id="MobiDB-lite"/>
    </source>
</evidence>
<proteinExistence type="predicted"/>
<comment type="caution">
    <text evidence="2">The sequence shown here is derived from an EMBL/GenBank/DDBJ whole genome shotgun (WGS) entry which is preliminary data.</text>
</comment>
<feature type="region of interest" description="Disordered" evidence="1">
    <location>
        <begin position="1"/>
        <end position="62"/>
    </location>
</feature>
<evidence type="ECO:0000313" key="2">
    <source>
        <dbReference type="EMBL" id="GEL71527.1"/>
    </source>
</evidence>
<feature type="compositionally biased region" description="Polar residues" evidence="1">
    <location>
        <begin position="39"/>
        <end position="48"/>
    </location>
</feature>
<sequence>MKARLHCNSNAIKRRARQGPSHTRPGRDSRSPVAREIPSSDTSPVRSQRGQKKRGAAVEPDA</sequence>
<dbReference type="Proteomes" id="UP000321224">
    <property type="component" value="Unassembled WGS sequence"/>
</dbReference>
<gene>
    <name evidence="2" type="ORF">MVI01_33110</name>
</gene>
<organism evidence="2 3">
    <name type="scientific">Myxococcus virescens</name>
    <dbReference type="NCBI Taxonomy" id="83456"/>
    <lineage>
        <taxon>Bacteria</taxon>
        <taxon>Pseudomonadati</taxon>
        <taxon>Myxococcota</taxon>
        <taxon>Myxococcia</taxon>
        <taxon>Myxococcales</taxon>
        <taxon>Cystobacterineae</taxon>
        <taxon>Myxococcaceae</taxon>
        <taxon>Myxococcus</taxon>
    </lineage>
</organism>
<reference evidence="2 3" key="1">
    <citation type="submission" date="2019-07" db="EMBL/GenBank/DDBJ databases">
        <title>Whole genome shotgun sequence of Myxococcus virescens NBRC 100334.</title>
        <authorList>
            <person name="Hosoyama A."/>
            <person name="Uohara A."/>
            <person name="Ohji S."/>
            <person name="Ichikawa N."/>
        </authorList>
    </citation>
    <scope>NUCLEOTIDE SEQUENCE [LARGE SCALE GENOMIC DNA]</scope>
    <source>
        <strain evidence="2 3">NBRC 100334</strain>
    </source>
</reference>
<name>A0A511HD94_9BACT</name>
<dbReference type="EMBL" id="BJVY01000016">
    <property type="protein sequence ID" value="GEL71527.1"/>
    <property type="molecule type" value="Genomic_DNA"/>
</dbReference>
<evidence type="ECO:0000313" key="3">
    <source>
        <dbReference type="Proteomes" id="UP000321224"/>
    </source>
</evidence>